<reference evidence="2" key="2">
    <citation type="journal article" date="2014" name="ISME J.">
        <title>Microbial stratification in low pH oxic and suboxic macroscopic growths along an acid mine drainage.</title>
        <authorList>
            <person name="Mendez-Garcia C."/>
            <person name="Mesa V."/>
            <person name="Sprenger R.R."/>
            <person name="Richter M."/>
            <person name="Diez M.S."/>
            <person name="Solano J."/>
            <person name="Bargiela R."/>
            <person name="Golyshina O.V."/>
            <person name="Manteca A."/>
            <person name="Ramos J.L."/>
            <person name="Gallego J.R."/>
            <person name="Llorente I."/>
            <person name="Martins Dos Santos V.A."/>
            <person name="Jensen O.N."/>
            <person name="Pelaez A.I."/>
            <person name="Sanchez J."/>
            <person name="Ferrer M."/>
        </authorList>
    </citation>
    <scope>NUCLEOTIDE SEQUENCE</scope>
</reference>
<feature type="domain" description="Transposase DDE" evidence="1">
    <location>
        <begin position="12"/>
        <end position="121"/>
    </location>
</feature>
<evidence type="ECO:0000313" key="2">
    <source>
        <dbReference type="EMBL" id="EQD44994.1"/>
    </source>
</evidence>
<feature type="non-terminal residue" evidence="2">
    <location>
        <position position="129"/>
    </location>
</feature>
<protein>
    <submittedName>
        <fullName evidence="2">Transposase</fullName>
    </submittedName>
</protein>
<proteinExistence type="predicted"/>
<gene>
    <name evidence="2" type="ORF">B1B_13263</name>
</gene>
<dbReference type="Pfam" id="PF13701">
    <property type="entry name" value="DDE_Tnp_1_4"/>
    <property type="match status" value="1"/>
</dbReference>
<dbReference type="AlphaFoldDB" id="T1AW95"/>
<dbReference type="EMBL" id="AUZY01008730">
    <property type="protein sequence ID" value="EQD44994.1"/>
    <property type="molecule type" value="Genomic_DNA"/>
</dbReference>
<organism evidence="2">
    <name type="scientific">mine drainage metagenome</name>
    <dbReference type="NCBI Taxonomy" id="410659"/>
    <lineage>
        <taxon>unclassified sequences</taxon>
        <taxon>metagenomes</taxon>
        <taxon>ecological metagenomes</taxon>
    </lineage>
</organism>
<dbReference type="InterPro" id="IPR025668">
    <property type="entry name" value="Tnp_DDE_dom"/>
</dbReference>
<reference evidence="2" key="1">
    <citation type="submission" date="2013-08" db="EMBL/GenBank/DDBJ databases">
        <authorList>
            <person name="Mendez C."/>
            <person name="Richter M."/>
            <person name="Ferrer M."/>
            <person name="Sanchez J."/>
        </authorList>
    </citation>
    <scope>NUCLEOTIDE SEQUENCE</scope>
</reference>
<sequence length="129" mass="14310">MTECNQETFAFTAHFSRRVEAGFTAGQVSSDGGALLLREVDRRINLLGRLGACFSDGRLPLRVKHQLPEMLAQRIYGLALGYEDLNDHEQLRSDPLLGLLAGKRELDAPLAGKSTLNRLELVGRTGRYQ</sequence>
<name>T1AW95_9ZZZZ</name>
<accession>T1AW95</accession>
<evidence type="ECO:0000259" key="1">
    <source>
        <dbReference type="Pfam" id="PF13701"/>
    </source>
</evidence>
<comment type="caution">
    <text evidence="2">The sequence shown here is derived from an EMBL/GenBank/DDBJ whole genome shotgun (WGS) entry which is preliminary data.</text>
</comment>